<sequence length="94" mass="10734">MDEIHWTKTALQDLDEIGSYIAFDSPRSAGNVVRRIVETVSAFAYHPKIGRPGRDETAGELVVSGTPYIAVYRVRKRVEIVTIYHARPHIHYLR</sequence>
<dbReference type="InterPro" id="IPR035093">
    <property type="entry name" value="RelE/ParE_toxin_dom_sf"/>
</dbReference>
<keyword evidence="4" id="KW-1185">Reference proteome</keyword>
<organism evidence="3 4">
    <name type="scientific">Rhizobium mesosinicum</name>
    <dbReference type="NCBI Taxonomy" id="335017"/>
    <lineage>
        <taxon>Bacteria</taxon>
        <taxon>Pseudomonadati</taxon>
        <taxon>Pseudomonadota</taxon>
        <taxon>Alphaproteobacteria</taxon>
        <taxon>Hyphomicrobiales</taxon>
        <taxon>Rhizobiaceae</taxon>
        <taxon>Rhizobium/Agrobacterium group</taxon>
        <taxon>Rhizobium</taxon>
    </lineage>
</organism>
<comment type="caution">
    <text evidence="3">The sequence shown here is derived from an EMBL/GenBank/DDBJ whole genome shotgun (WGS) entry which is preliminary data.</text>
</comment>
<dbReference type="InterPro" id="IPR007712">
    <property type="entry name" value="RelE/ParE_toxin"/>
</dbReference>
<evidence type="ECO:0000256" key="1">
    <source>
        <dbReference type="ARBA" id="ARBA00006226"/>
    </source>
</evidence>
<dbReference type="NCBIfam" id="TIGR02385">
    <property type="entry name" value="RelE_StbE"/>
    <property type="match status" value="1"/>
</dbReference>
<gene>
    <name evidence="3" type="ORF">JNB85_30100</name>
</gene>
<evidence type="ECO:0000256" key="2">
    <source>
        <dbReference type="ARBA" id="ARBA00022649"/>
    </source>
</evidence>
<keyword evidence="2" id="KW-1277">Toxin-antitoxin system</keyword>
<dbReference type="Pfam" id="PF05016">
    <property type="entry name" value="ParE_toxin"/>
    <property type="match status" value="1"/>
</dbReference>
<dbReference type="EMBL" id="JAEUAK010000021">
    <property type="protein sequence ID" value="MBW9056671.1"/>
    <property type="molecule type" value="Genomic_DNA"/>
</dbReference>
<dbReference type="PANTHER" id="PTHR33755">
    <property type="entry name" value="TOXIN PARE1-RELATED"/>
    <property type="match status" value="1"/>
</dbReference>
<dbReference type="Proteomes" id="UP000717752">
    <property type="component" value="Unassembled WGS sequence"/>
</dbReference>
<evidence type="ECO:0000313" key="3">
    <source>
        <dbReference type="EMBL" id="MBW9056671.1"/>
    </source>
</evidence>
<name>A0ABS7H441_9HYPH</name>
<protein>
    <submittedName>
        <fullName evidence="3">Type II toxin-antitoxin system RelE/ParE family toxin</fullName>
    </submittedName>
</protein>
<dbReference type="RefSeq" id="WP_220338063.1">
    <property type="nucleotide sequence ID" value="NZ_JAEUAK010000021.1"/>
</dbReference>
<comment type="similarity">
    <text evidence="1">Belongs to the RelE toxin family.</text>
</comment>
<proteinExistence type="inferred from homology"/>
<evidence type="ECO:0000313" key="4">
    <source>
        <dbReference type="Proteomes" id="UP000717752"/>
    </source>
</evidence>
<dbReference type="Gene3D" id="3.30.2310.20">
    <property type="entry name" value="RelE-like"/>
    <property type="match status" value="1"/>
</dbReference>
<dbReference type="PANTHER" id="PTHR33755:SF6">
    <property type="entry name" value="PLASMID STABILIZATION SYSTEM PROTEIN"/>
    <property type="match status" value="1"/>
</dbReference>
<accession>A0ABS7H441</accession>
<reference evidence="3 4" key="1">
    <citation type="journal article" date="2021" name="MBio">
        <title>Poor Competitiveness of Bradyrhizobium in Pigeon Pea Root Colonization in Indian Soils.</title>
        <authorList>
            <person name="Chalasani D."/>
            <person name="Basu A."/>
            <person name="Pullabhotla S.V.S.R.N."/>
            <person name="Jorrin B."/>
            <person name="Neal A.L."/>
            <person name="Poole P.S."/>
            <person name="Podile A.R."/>
            <person name="Tkacz A."/>
        </authorList>
    </citation>
    <scope>NUCLEOTIDE SEQUENCE [LARGE SCALE GENOMIC DNA]</scope>
    <source>
        <strain evidence="3 4">HU56</strain>
    </source>
</reference>
<dbReference type="InterPro" id="IPR051803">
    <property type="entry name" value="TA_system_RelE-like_toxin"/>
</dbReference>